<evidence type="ECO:0000256" key="2">
    <source>
        <dbReference type="SAM" id="SignalP"/>
    </source>
</evidence>
<dbReference type="Gene3D" id="2.60.120.200">
    <property type="match status" value="2"/>
</dbReference>
<dbReference type="Proteomes" id="UP001369082">
    <property type="component" value="Unassembled WGS sequence"/>
</dbReference>
<dbReference type="InterPro" id="IPR013320">
    <property type="entry name" value="ConA-like_dom_sf"/>
</dbReference>
<feature type="compositionally biased region" description="Polar residues" evidence="1">
    <location>
        <begin position="28"/>
        <end position="47"/>
    </location>
</feature>
<evidence type="ECO:0000256" key="1">
    <source>
        <dbReference type="SAM" id="MobiDB-lite"/>
    </source>
</evidence>
<dbReference type="InterPro" id="IPR014895">
    <property type="entry name" value="Alginate_lyase_2"/>
</dbReference>
<dbReference type="SUPFAM" id="SSF49899">
    <property type="entry name" value="Concanavalin A-like lectins/glucanases"/>
    <property type="match status" value="2"/>
</dbReference>
<feature type="domain" description="Alginate lyase 2" evidence="3">
    <location>
        <begin position="73"/>
        <end position="294"/>
    </location>
</feature>
<feature type="domain" description="Alginate lyase 2" evidence="3">
    <location>
        <begin position="316"/>
        <end position="579"/>
    </location>
</feature>
<reference evidence="4 5" key="1">
    <citation type="submission" date="2024-02" db="EMBL/GenBank/DDBJ databases">
        <title>Bacteria isolated from the canopy kelp, Nereocystis luetkeana.</title>
        <authorList>
            <person name="Pfister C.A."/>
            <person name="Younker I.T."/>
            <person name="Light S.H."/>
        </authorList>
    </citation>
    <scope>NUCLEOTIDE SEQUENCE [LARGE SCALE GENOMIC DNA]</scope>
    <source>
        <strain evidence="4 5">TI.1.05</strain>
    </source>
</reference>
<dbReference type="GO" id="GO:0016829">
    <property type="term" value="F:lyase activity"/>
    <property type="evidence" value="ECO:0007669"/>
    <property type="project" value="UniProtKB-KW"/>
</dbReference>
<keyword evidence="4" id="KW-0456">Lyase</keyword>
<dbReference type="RefSeq" id="WP_341597831.1">
    <property type="nucleotide sequence ID" value="NZ_JBAKAZ010000028.1"/>
</dbReference>
<protein>
    <submittedName>
        <fullName evidence="4">Polysaccharide lyase family 7 protein</fullName>
    </submittedName>
</protein>
<keyword evidence="2" id="KW-0732">Signal</keyword>
<evidence type="ECO:0000313" key="4">
    <source>
        <dbReference type="EMBL" id="MEL0629699.1"/>
    </source>
</evidence>
<evidence type="ECO:0000259" key="3">
    <source>
        <dbReference type="Pfam" id="PF08787"/>
    </source>
</evidence>
<dbReference type="PROSITE" id="PS51257">
    <property type="entry name" value="PROKAR_LIPOPROTEIN"/>
    <property type="match status" value="1"/>
</dbReference>
<dbReference type="Pfam" id="PF08787">
    <property type="entry name" value="Alginate_lyase2"/>
    <property type="match status" value="2"/>
</dbReference>
<organism evidence="4 5">
    <name type="scientific">Psychromonas aquatilis</name>
    <dbReference type="NCBI Taxonomy" id="2005072"/>
    <lineage>
        <taxon>Bacteria</taxon>
        <taxon>Pseudomonadati</taxon>
        <taxon>Pseudomonadota</taxon>
        <taxon>Gammaproteobacteria</taxon>
        <taxon>Alteromonadales</taxon>
        <taxon>Psychromonadaceae</taxon>
        <taxon>Psychromonas</taxon>
    </lineage>
</organism>
<keyword evidence="5" id="KW-1185">Reference proteome</keyword>
<feature type="signal peptide" evidence="2">
    <location>
        <begin position="1"/>
        <end position="19"/>
    </location>
</feature>
<feature type="region of interest" description="Disordered" evidence="1">
    <location>
        <begin position="22"/>
        <end position="47"/>
    </location>
</feature>
<accession>A0ABU9GR40</accession>
<dbReference type="EMBL" id="JBAKAZ010000028">
    <property type="protein sequence ID" value="MEL0629699.1"/>
    <property type="molecule type" value="Genomic_DNA"/>
</dbReference>
<comment type="caution">
    <text evidence="4">The sequence shown here is derived from an EMBL/GenBank/DDBJ whole genome shotgun (WGS) entry which is preliminary data.</text>
</comment>
<feature type="chain" id="PRO_5047142528" evidence="2">
    <location>
        <begin position="20"/>
        <end position="580"/>
    </location>
</feature>
<gene>
    <name evidence="4" type="ORF">V6256_08765</name>
</gene>
<name>A0ABU9GR40_9GAMM</name>
<proteinExistence type="predicted"/>
<sequence length="580" mass="63986">MKLQIPAITLLSVILSACGGSGGSGGSNDTTESPSNSGSTTAPTQANQVPYDVPAYIKALNQANLQQNNPPSSSKSDVVDAGEYNGFDNDYFYIDSDTGWLTFSMSDDSNRSELRFVDNFKTNTSKIYTLSAEVLPINPSASVANSSDGQEMTLMQVHNKGTSAKTDDSVLSHPLLRIVWDGESRTDDDTGDAYSNAYWAIIKTNDFECSNSSGDNYNANCPDSYDFYYLADYDSATPTKFDIEVGDSRLKIDVDDQQKVNFDITYWDALYSYFKVGVYNQFENGTSTVQFKSLILNDSKLPFAALDETEAPSENFNLASWYLSIPTDDDNSGTADSIKEDDLNDGFEEYPYFYTSTDDGGMVFYDDGEGYKTSKNTAYTRTELREMLREGDTSISTQGVNKNNWVFSSTSTSEQAKAGGVDGILDATLAVNQVTTSGDDYQIGRVIIGQIHAKDDEPVRLYYRKLPNNSKGSIYFAHEPRTGSEVWVNMIGSRSDNASNPSDGIALDEKFYYQIKVVGDLLSVTIMRDGKDDVVSTFDMSNSGYDQDGQYMYFKAGVYNQNNTGGDAAQATFYYLNNRH</sequence>
<evidence type="ECO:0000313" key="5">
    <source>
        <dbReference type="Proteomes" id="UP001369082"/>
    </source>
</evidence>